<accession>A0A2K9ZCR5</accession>
<proteinExistence type="predicted"/>
<geneLocation type="plasmid" evidence="2">
    <name>prln1</name>
</geneLocation>
<reference evidence="1 2" key="1">
    <citation type="submission" date="2017-11" db="EMBL/GenBank/DDBJ databases">
        <title>Complete genome of Rhizobium leguminosarum Norway, an ineffective micro-symbiont.</title>
        <authorList>
            <person name="Hoffrichter A."/>
            <person name="Liang J."/>
            <person name="Brachmann A."/>
            <person name="Marin M."/>
        </authorList>
    </citation>
    <scope>NUCLEOTIDE SEQUENCE [LARGE SCALE GENOMIC DNA]</scope>
    <source>
        <strain evidence="1 2">Norway</strain>
        <plasmid evidence="2">Plasmid prln1</plasmid>
    </source>
</reference>
<organism evidence="1 2">
    <name type="scientific">Rhizobium leguminosarum</name>
    <dbReference type="NCBI Taxonomy" id="384"/>
    <lineage>
        <taxon>Bacteria</taxon>
        <taxon>Pseudomonadati</taxon>
        <taxon>Pseudomonadota</taxon>
        <taxon>Alphaproteobacteria</taxon>
        <taxon>Hyphomicrobiales</taxon>
        <taxon>Rhizobiaceae</taxon>
        <taxon>Rhizobium/Agrobacterium group</taxon>
        <taxon>Rhizobium</taxon>
    </lineage>
</organism>
<protein>
    <submittedName>
        <fullName evidence="1">Uncharacterized protein</fullName>
    </submittedName>
</protein>
<gene>
    <name evidence="1" type="ORF">CUJ84_pRLN1000574</name>
</gene>
<dbReference type="EMBL" id="CP025013">
    <property type="protein sequence ID" value="AUW46034.1"/>
    <property type="molecule type" value="Genomic_DNA"/>
</dbReference>
<evidence type="ECO:0000313" key="2">
    <source>
        <dbReference type="Proteomes" id="UP000238523"/>
    </source>
</evidence>
<evidence type="ECO:0000313" key="1">
    <source>
        <dbReference type="EMBL" id="AUW46034.1"/>
    </source>
</evidence>
<name>A0A2K9ZCR5_RHILE</name>
<dbReference type="AlphaFoldDB" id="A0A2K9ZCR5"/>
<dbReference type="Proteomes" id="UP000238523">
    <property type="component" value="Plasmid pRLN1"/>
</dbReference>
<sequence length="60" mass="6632">MPAHAPLNVAVIRSQERPGFRKLVPADHSRILNGRFVPYVTRALSAIKQQSSSLEKASAY</sequence>
<keyword evidence="1" id="KW-0614">Plasmid</keyword>